<evidence type="ECO:0000313" key="3">
    <source>
        <dbReference type="Proteomes" id="UP001589776"/>
    </source>
</evidence>
<dbReference type="Gene3D" id="3.40.50.1000">
    <property type="entry name" value="HAD superfamily/HAD-like"/>
    <property type="match status" value="1"/>
</dbReference>
<dbReference type="InterPro" id="IPR036412">
    <property type="entry name" value="HAD-like_sf"/>
</dbReference>
<protein>
    <submittedName>
        <fullName evidence="2">Haloacid dehalogenase-like hydrolase</fullName>
    </submittedName>
</protein>
<accession>A0ABV6DLN7</accession>
<reference evidence="2 3" key="1">
    <citation type="submission" date="2024-09" db="EMBL/GenBank/DDBJ databases">
        <authorList>
            <person name="Sun Q."/>
            <person name="Mori K."/>
        </authorList>
    </citation>
    <scope>NUCLEOTIDE SEQUENCE [LARGE SCALE GENOMIC DNA]</scope>
    <source>
        <strain evidence="2 3">CCM 7759</strain>
    </source>
</reference>
<sequence length="227" mass="27114">MKHSRDFSQFDGILANGVNHAVIDVDNTITKSNIVQFYLFIKRERLKNRLLWWLFLVYCLAAAPFYLAVDRLSRDWFNHVFVQRKFGKYAYEQLEKYAQRYFEEMLKRQFIVPVHDLIFYLKEKGVQVTLLSTNFDLIVKHYGAYFQVPYVCLPVVKQDSRIRIDFSQLKGFKRNYIQRLNPAMTMAIGDSKYDLPMLEHVHYPIIVANKKKKWMKSIQREAVLIRA</sequence>
<keyword evidence="1" id="KW-0472">Membrane</keyword>
<dbReference type="RefSeq" id="WP_127607651.1">
    <property type="nucleotide sequence ID" value="NZ_JBHLWN010000054.1"/>
</dbReference>
<evidence type="ECO:0000313" key="2">
    <source>
        <dbReference type="EMBL" id="MFC0213563.1"/>
    </source>
</evidence>
<evidence type="ECO:0000256" key="1">
    <source>
        <dbReference type="SAM" id="Phobius"/>
    </source>
</evidence>
<dbReference type="SUPFAM" id="SSF56784">
    <property type="entry name" value="HAD-like"/>
    <property type="match status" value="1"/>
</dbReference>
<name>A0ABV6DLN7_9BACL</name>
<dbReference type="EMBL" id="JBHLWN010000054">
    <property type="protein sequence ID" value="MFC0213563.1"/>
    <property type="molecule type" value="Genomic_DNA"/>
</dbReference>
<keyword evidence="1" id="KW-0812">Transmembrane</keyword>
<proteinExistence type="predicted"/>
<dbReference type="InterPro" id="IPR023214">
    <property type="entry name" value="HAD_sf"/>
</dbReference>
<organism evidence="2 3">
    <name type="scientific">Paenibacillus chartarius</name>
    <dbReference type="NCBI Taxonomy" id="747481"/>
    <lineage>
        <taxon>Bacteria</taxon>
        <taxon>Bacillati</taxon>
        <taxon>Bacillota</taxon>
        <taxon>Bacilli</taxon>
        <taxon>Bacillales</taxon>
        <taxon>Paenibacillaceae</taxon>
        <taxon>Paenibacillus</taxon>
    </lineage>
</organism>
<gene>
    <name evidence="2" type="ORF">ACFFK0_14050</name>
</gene>
<feature type="transmembrane region" description="Helical" evidence="1">
    <location>
        <begin position="50"/>
        <end position="69"/>
    </location>
</feature>
<dbReference type="Pfam" id="PF12710">
    <property type="entry name" value="HAD"/>
    <property type="match status" value="1"/>
</dbReference>
<dbReference type="Proteomes" id="UP001589776">
    <property type="component" value="Unassembled WGS sequence"/>
</dbReference>
<keyword evidence="1" id="KW-1133">Transmembrane helix</keyword>
<keyword evidence="3" id="KW-1185">Reference proteome</keyword>
<comment type="caution">
    <text evidence="2">The sequence shown here is derived from an EMBL/GenBank/DDBJ whole genome shotgun (WGS) entry which is preliminary data.</text>
</comment>